<feature type="region of interest" description="Disordered" evidence="1">
    <location>
        <begin position="272"/>
        <end position="315"/>
    </location>
</feature>
<organism evidence="3 4">
    <name type="scientific">Elsinoe batatas</name>
    <dbReference type="NCBI Taxonomy" id="2601811"/>
    <lineage>
        <taxon>Eukaryota</taxon>
        <taxon>Fungi</taxon>
        <taxon>Dikarya</taxon>
        <taxon>Ascomycota</taxon>
        <taxon>Pezizomycotina</taxon>
        <taxon>Dothideomycetes</taxon>
        <taxon>Dothideomycetidae</taxon>
        <taxon>Myriangiales</taxon>
        <taxon>Elsinoaceae</taxon>
        <taxon>Elsinoe</taxon>
    </lineage>
</organism>
<dbReference type="InterPro" id="IPR006880">
    <property type="entry name" value="INO80B_C"/>
</dbReference>
<dbReference type="GO" id="GO:0006338">
    <property type="term" value="P:chromatin remodeling"/>
    <property type="evidence" value="ECO:0007669"/>
    <property type="project" value="InterPro"/>
</dbReference>
<feature type="compositionally biased region" description="Basic and acidic residues" evidence="1">
    <location>
        <begin position="272"/>
        <end position="301"/>
    </location>
</feature>
<dbReference type="GO" id="GO:0031011">
    <property type="term" value="C:Ino80 complex"/>
    <property type="evidence" value="ECO:0007669"/>
    <property type="project" value="InterPro"/>
</dbReference>
<proteinExistence type="predicted"/>
<evidence type="ECO:0000313" key="4">
    <source>
        <dbReference type="Proteomes" id="UP000809789"/>
    </source>
</evidence>
<reference evidence="3" key="1">
    <citation type="submission" date="2021-07" db="EMBL/GenBank/DDBJ databases">
        <title>Elsinoe batatas strain:CRI-CJ2 Genome sequencing and assembly.</title>
        <authorList>
            <person name="Huang L."/>
        </authorList>
    </citation>
    <scope>NUCLEOTIDE SEQUENCE</scope>
    <source>
        <strain evidence="3">CRI-CJ2</strain>
    </source>
</reference>
<feature type="compositionally biased region" description="Polar residues" evidence="1">
    <location>
        <begin position="8"/>
        <end position="19"/>
    </location>
</feature>
<dbReference type="PANTHER" id="PTHR21561">
    <property type="entry name" value="INO80 COMPLEX SUBUNIT B"/>
    <property type="match status" value="1"/>
</dbReference>
<feature type="compositionally biased region" description="Acidic residues" evidence="1">
    <location>
        <begin position="201"/>
        <end position="228"/>
    </location>
</feature>
<feature type="compositionally biased region" description="Basic residues" evidence="1">
    <location>
        <begin position="305"/>
        <end position="315"/>
    </location>
</feature>
<dbReference type="Proteomes" id="UP000809789">
    <property type="component" value="Unassembled WGS sequence"/>
</dbReference>
<name>A0A8K0KZ46_9PEZI</name>
<dbReference type="AlphaFoldDB" id="A0A8K0KZ46"/>
<feature type="domain" description="INO80 complex subunit B-like conserved region" evidence="2">
    <location>
        <begin position="274"/>
        <end position="359"/>
    </location>
</feature>
<sequence length="385" mass="42126">MPPKRSSARVSETSPSVSRASARQTAAANAAKPSIRLTVKAPPSKLRQALSGDDLPPNPYSEETESPETPIRNARSTRNPKVVIDPDSDEEMDDAEAEDDEDGADGEDDGEEEGEDEHDEEEDEDEDEDDAEGDEDDEEDAEAEDDEESDMEDAEGDVTMAESPHPPPPIIKTSKGPGGKAKIDIKVTAPAGGALKSVEAKEEELDDLSDLGSDEEDADGDTDEELDENGERAETPNLEKLTRRQRAAYEESLEGGLMALSNEAQKKKHLTAEEHAMRRAEMARRRKNLSEKRNEEEKMDTINKLLKKPAPKRRTRAEMIAAANAAEAGEDGDEFSADPLYVRWVNNSAGSRIGVPTEWLEGAPDQALSKGWTKPPEIKLVEEVQ</sequence>
<gene>
    <name evidence="3" type="ORF">KVT40_007617</name>
</gene>
<evidence type="ECO:0000256" key="1">
    <source>
        <dbReference type="SAM" id="MobiDB-lite"/>
    </source>
</evidence>
<dbReference type="EMBL" id="JAESVG020000009">
    <property type="protein sequence ID" value="KAG8624550.1"/>
    <property type="molecule type" value="Genomic_DNA"/>
</dbReference>
<accession>A0A8K0KZ46</accession>
<feature type="region of interest" description="Disordered" evidence="1">
    <location>
        <begin position="1"/>
        <end position="243"/>
    </location>
</feature>
<feature type="compositionally biased region" description="Acidic residues" evidence="1">
    <location>
        <begin position="86"/>
        <end position="156"/>
    </location>
</feature>
<feature type="region of interest" description="Disordered" evidence="1">
    <location>
        <begin position="366"/>
        <end position="385"/>
    </location>
</feature>
<evidence type="ECO:0000259" key="2">
    <source>
        <dbReference type="SMART" id="SM01406"/>
    </source>
</evidence>
<feature type="compositionally biased region" description="Basic and acidic residues" evidence="1">
    <location>
        <begin position="376"/>
        <end position="385"/>
    </location>
</feature>
<protein>
    <recommendedName>
        <fullName evidence="2">INO80 complex subunit B-like conserved region domain-containing protein</fullName>
    </recommendedName>
</protein>
<comment type="caution">
    <text evidence="3">The sequence shown here is derived from an EMBL/GenBank/DDBJ whole genome shotgun (WGS) entry which is preliminary data.</text>
</comment>
<evidence type="ECO:0000313" key="3">
    <source>
        <dbReference type="EMBL" id="KAG8624550.1"/>
    </source>
</evidence>
<feature type="compositionally biased region" description="Low complexity" evidence="1">
    <location>
        <begin position="20"/>
        <end position="31"/>
    </location>
</feature>
<dbReference type="SMART" id="SM01406">
    <property type="entry name" value="PAPA-1"/>
    <property type="match status" value="1"/>
</dbReference>
<dbReference type="PANTHER" id="PTHR21561:SF12">
    <property type="entry name" value="INO80 COMPLEX SUBUNIT B"/>
    <property type="match status" value="1"/>
</dbReference>
<dbReference type="Pfam" id="PF04795">
    <property type="entry name" value="PAPA-1"/>
    <property type="match status" value="1"/>
</dbReference>
<dbReference type="InterPro" id="IPR029523">
    <property type="entry name" value="INO80B/Ies2"/>
</dbReference>
<keyword evidence="4" id="KW-1185">Reference proteome</keyword>